<dbReference type="InterPro" id="IPR050491">
    <property type="entry name" value="AmpC-like"/>
</dbReference>
<comment type="caution">
    <text evidence="3">The sequence shown here is derived from an EMBL/GenBank/DDBJ whole genome shotgun (WGS) entry which is preliminary data.</text>
</comment>
<dbReference type="InterPro" id="IPR011990">
    <property type="entry name" value="TPR-like_helical_dom_sf"/>
</dbReference>
<dbReference type="InterPro" id="IPR019734">
    <property type="entry name" value="TPR_rpt"/>
</dbReference>
<feature type="repeat" description="TPR" evidence="1">
    <location>
        <begin position="563"/>
        <end position="596"/>
    </location>
</feature>
<keyword evidence="1" id="KW-0802">TPR repeat</keyword>
<dbReference type="PROSITE" id="PS50005">
    <property type="entry name" value="TPR"/>
    <property type="match status" value="1"/>
</dbReference>
<dbReference type="PANTHER" id="PTHR46825">
    <property type="entry name" value="D-ALANYL-D-ALANINE-CARBOXYPEPTIDASE/ENDOPEPTIDASE AMPH"/>
    <property type="match status" value="1"/>
</dbReference>
<evidence type="ECO:0000313" key="3">
    <source>
        <dbReference type="EMBL" id="TSE04190.1"/>
    </source>
</evidence>
<dbReference type="Pfam" id="PF00144">
    <property type="entry name" value="Beta-lactamase"/>
    <property type="match status" value="1"/>
</dbReference>
<dbReference type="SUPFAM" id="SSF56601">
    <property type="entry name" value="beta-lactamase/transpeptidase-like"/>
    <property type="match status" value="1"/>
</dbReference>
<dbReference type="AlphaFoldDB" id="A0A554VC18"/>
<gene>
    <name evidence="3" type="ORF">FOF46_27170</name>
</gene>
<proteinExistence type="predicted"/>
<evidence type="ECO:0000259" key="2">
    <source>
        <dbReference type="Pfam" id="PF00144"/>
    </source>
</evidence>
<dbReference type="InterPro" id="IPR001466">
    <property type="entry name" value="Beta-lactam-related"/>
</dbReference>
<dbReference type="Proteomes" id="UP000318833">
    <property type="component" value="Unassembled WGS sequence"/>
</dbReference>
<dbReference type="RefSeq" id="WP_143918660.1">
    <property type="nucleotide sequence ID" value="NZ_CANMIK010000058.1"/>
</dbReference>
<dbReference type="EMBL" id="VLNR01000086">
    <property type="protein sequence ID" value="TSE04190.1"/>
    <property type="molecule type" value="Genomic_DNA"/>
</dbReference>
<dbReference type="PANTHER" id="PTHR46825:SF12">
    <property type="entry name" value="PENICILLIN-BINDING PROTEIN 4"/>
    <property type="match status" value="1"/>
</dbReference>
<dbReference type="OrthoDB" id="9814760at2"/>
<evidence type="ECO:0000256" key="1">
    <source>
        <dbReference type="PROSITE-ProRule" id="PRU00339"/>
    </source>
</evidence>
<dbReference type="SUPFAM" id="SSF48452">
    <property type="entry name" value="TPR-like"/>
    <property type="match status" value="1"/>
</dbReference>
<name>A0A554VC18_9FLAO</name>
<keyword evidence="4" id="KW-1185">Reference proteome</keyword>
<accession>A0A554VC18</accession>
<organism evidence="3 4">
    <name type="scientific">Aquimarina algiphila</name>
    <dbReference type="NCBI Taxonomy" id="2047982"/>
    <lineage>
        <taxon>Bacteria</taxon>
        <taxon>Pseudomonadati</taxon>
        <taxon>Bacteroidota</taxon>
        <taxon>Flavobacteriia</taxon>
        <taxon>Flavobacteriales</taxon>
        <taxon>Flavobacteriaceae</taxon>
        <taxon>Aquimarina</taxon>
    </lineage>
</organism>
<sequence length="610" mass="69193">MKNIISVLFIIILFQSCTKESNTDTTIDLVKKVETGLTTRVHIEGDSTWSIEERMKHYGIPGVSIAVIYNGEIAWSKGYGVTDKESNTPVTKQTLFQAAATSMPVTAYGALRLVEENKLDLDKDVNSYLKSWKIPENKFTKDKKVTIKNLLNHSAGIYPRGTGRYSIDEKIPTLVEILNGTSPAKNEPVTTNKEPEESVRFAYTSYVPIQQLMLDVEGKTFPEIMDELVLQPLEMNNSTFNQSLTIAQLAKAATGYLKDGSMVKGRRNIYPSMASNGLWTTAEDYAKFIANVQQTLNDKRTKGLSKGLTALMGTPYGVSNNPGWSFTLGLGFQLFNRNDEIYLRHHGWNRGFYAEIMAHRDKGYGVVVFTNSTFPEFNAEVIRAVAMAYEWDKFVPIHKKIEIEQSLVDEITGRYNANGRIVEVFQKDNQLLYKNILDLEAEELIKVSDSSFVKRNSSRLVQFKPDSENQTLNLIYLNRNDGTIASTFVKMDTDKKEPIEFLLEGDFDKALNAYMVLKEHDSTYLTVTEDYLNDIGYDFFHADRMKLSQDVFKVNIMLYPDSYKVYDSYAEACMKAGKIDVAILNYTKSLELNPQNNDAKHKLTELQKSK</sequence>
<reference evidence="3 4" key="1">
    <citation type="submission" date="2019-07" db="EMBL/GenBank/DDBJ databases">
        <title>The draft genome sequence of Aquimarina algiphila M91.</title>
        <authorList>
            <person name="Meng X."/>
        </authorList>
    </citation>
    <scope>NUCLEOTIDE SEQUENCE [LARGE SCALE GENOMIC DNA]</scope>
    <source>
        <strain evidence="3 4">M91</strain>
    </source>
</reference>
<dbReference type="InterPro" id="IPR012338">
    <property type="entry name" value="Beta-lactam/transpept-like"/>
</dbReference>
<dbReference type="Gene3D" id="3.40.710.10">
    <property type="entry name" value="DD-peptidase/beta-lactamase superfamily"/>
    <property type="match status" value="1"/>
</dbReference>
<dbReference type="PROSITE" id="PS51257">
    <property type="entry name" value="PROKAR_LIPOPROTEIN"/>
    <property type="match status" value="1"/>
</dbReference>
<dbReference type="Gene3D" id="1.25.40.10">
    <property type="entry name" value="Tetratricopeptide repeat domain"/>
    <property type="match status" value="1"/>
</dbReference>
<feature type="domain" description="Beta-lactamase-related" evidence="2">
    <location>
        <begin position="51"/>
        <end position="383"/>
    </location>
</feature>
<protein>
    <submittedName>
        <fullName evidence="3">Beta-lactamase family protein</fullName>
    </submittedName>
</protein>
<evidence type="ECO:0000313" key="4">
    <source>
        <dbReference type="Proteomes" id="UP000318833"/>
    </source>
</evidence>